<evidence type="ECO:0000256" key="1">
    <source>
        <dbReference type="SAM" id="MobiDB-lite"/>
    </source>
</evidence>
<protein>
    <submittedName>
        <fullName evidence="2">Uncharacterized protein</fullName>
    </submittedName>
</protein>
<gene>
    <name evidence="2" type="ORF">Scep_005252</name>
</gene>
<proteinExistence type="predicted"/>
<name>A0AAP0PW66_9MAGN</name>
<dbReference type="EMBL" id="JBBNAG010000002">
    <property type="protein sequence ID" value="KAK9158678.1"/>
    <property type="molecule type" value="Genomic_DNA"/>
</dbReference>
<keyword evidence="3" id="KW-1185">Reference proteome</keyword>
<sequence>MAESGEVEGARTSNSSEIGAGQRAARGARKRATPINGTPSSSRSGESTTAGRRFPVQRRTISGGRGRRFQRQENRNGARTARTMTVRNDFRHAAMVICTARGERRGATARWRVARPIDPRRDNNGGQGVVTSTKLDDAMYSDGFKWIFGVDTSIEGHGEVYVK</sequence>
<dbReference type="Proteomes" id="UP001419268">
    <property type="component" value="Unassembled WGS sequence"/>
</dbReference>
<evidence type="ECO:0000313" key="2">
    <source>
        <dbReference type="EMBL" id="KAK9158678.1"/>
    </source>
</evidence>
<feature type="compositionally biased region" description="Polar residues" evidence="1">
    <location>
        <begin position="35"/>
        <end position="50"/>
    </location>
</feature>
<organism evidence="2 3">
    <name type="scientific">Stephania cephalantha</name>
    <dbReference type="NCBI Taxonomy" id="152367"/>
    <lineage>
        <taxon>Eukaryota</taxon>
        <taxon>Viridiplantae</taxon>
        <taxon>Streptophyta</taxon>
        <taxon>Embryophyta</taxon>
        <taxon>Tracheophyta</taxon>
        <taxon>Spermatophyta</taxon>
        <taxon>Magnoliopsida</taxon>
        <taxon>Ranunculales</taxon>
        <taxon>Menispermaceae</taxon>
        <taxon>Menispermoideae</taxon>
        <taxon>Cissampelideae</taxon>
        <taxon>Stephania</taxon>
    </lineage>
</organism>
<reference evidence="2 3" key="1">
    <citation type="submission" date="2024-01" db="EMBL/GenBank/DDBJ databases">
        <title>Genome assemblies of Stephania.</title>
        <authorList>
            <person name="Yang L."/>
        </authorList>
    </citation>
    <scope>NUCLEOTIDE SEQUENCE [LARGE SCALE GENOMIC DNA]</scope>
    <source>
        <strain evidence="2">JXDWG</strain>
        <tissue evidence="2">Leaf</tissue>
    </source>
</reference>
<comment type="caution">
    <text evidence="2">The sequence shown here is derived from an EMBL/GenBank/DDBJ whole genome shotgun (WGS) entry which is preliminary data.</text>
</comment>
<feature type="region of interest" description="Disordered" evidence="1">
    <location>
        <begin position="1"/>
        <end position="81"/>
    </location>
</feature>
<accession>A0AAP0PW66</accession>
<dbReference type="AlphaFoldDB" id="A0AAP0PW66"/>
<evidence type="ECO:0000313" key="3">
    <source>
        <dbReference type="Proteomes" id="UP001419268"/>
    </source>
</evidence>